<dbReference type="EC" id="3.5.1.108" evidence="17"/>
<evidence type="ECO:0000256" key="18">
    <source>
        <dbReference type="HAMAP-Rule" id="MF_00406"/>
    </source>
</evidence>
<dbReference type="CDD" id="cd01288">
    <property type="entry name" value="FabZ"/>
    <property type="match status" value="1"/>
</dbReference>
<dbReference type="GO" id="GO:0103117">
    <property type="term" value="F:UDP-3-O-acyl-N-acetylglucosamine deacetylase activity"/>
    <property type="evidence" value="ECO:0007669"/>
    <property type="project" value="UniProtKB-UniRule"/>
</dbReference>
<evidence type="ECO:0000256" key="11">
    <source>
        <dbReference type="ARBA" id="ARBA00023098"/>
    </source>
</evidence>
<protein>
    <recommendedName>
        <fullName evidence="17 18">Multifunctional fusion protein</fullName>
    </recommendedName>
    <domain>
        <recommendedName>
            <fullName evidence="18">3-hydroxyacyl-[acyl-carrier-protein] dehydratase FabZ</fullName>
            <ecNumber evidence="18">4.2.1.59</ecNumber>
        </recommendedName>
        <alternativeName>
            <fullName evidence="18">(3R)-hydroxymyristoyl-[acyl-carrier-protein] dehydratase</fullName>
        </alternativeName>
        <alternativeName>
            <fullName evidence="18">Beta-hydroxyacyl-ACP dehydratase</fullName>
            <shortName evidence="18">(3R)-hydroxymyristoyl-ACP dehydrase</shortName>
        </alternativeName>
    </domain>
    <domain>
        <recommendedName>
            <fullName evidence="17">UDP-3-O-acyl-N-acetylglucosamine deacetylase</fullName>
            <shortName evidence="17">UDP-3-O-acyl-GlcNAc deacetylase</shortName>
            <ecNumber evidence="17">3.5.1.108</ecNumber>
        </recommendedName>
        <alternativeName>
            <fullName evidence="17">UDP-3-O-[R-3-hydroxymyristoyl]-N-acetylglucosamine deacetylase</fullName>
        </alternativeName>
    </domain>
</protein>
<evidence type="ECO:0000313" key="19">
    <source>
        <dbReference type="EMBL" id="SFW61618.1"/>
    </source>
</evidence>
<gene>
    <name evidence="18" type="primary">fabZ</name>
    <name evidence="17" type="synonym">lpxC</name>
    <name evidence="19" type="ORF">SAMN02927921_02736</name>
</gene>
<sequence>MSSDKVVKQRTIAKEVTLQGVGLHTGHEVTMTFKPAPEHHGYAFKRVDLEGSPVIEADANYVVNTQRGTNLEKKGVRIHTSEHVLAALVGLEIDNVLIELNAPEPPIMDGSSKYFVEALEKAGLVEQDAEREEYIVKDVISYTDEETGSEITVIPSDEYQVTTMVDFGTKVLGTQNATLKNLSQFKKEISNARTFSFLHEIETLLEHGLIKGGDLNNAIVYVDKELSPETMEKLKVAFQKDSISVKPNGILDNLTLHYPNEAARHKLLDVIGDLALIGTRIRGKIIANKPGHFVNTQFAKKLSKIIKIEKRNKVPQFDLNQTPLMDVTEIMKKLPHRPPFLLVDKILELSDTHVVGVKNITMNEPFFVGHFPGAPVMPGVLQVEAMAQAGGILVLSTVPDPENYLTFFMKIDKVKFKQQVGPGDTLIFKLELVTPIRRGICHMQGYAYANGKLATEAEMMAQIVKVKND</sequence>
<dbReference type="PANTHER" id="PTHR33694">
    <property type="entry name" value="UDP-3-O-ACYL-N-ACETYLGLUCOSAMINE DEACETYLASE 1, MITOCHONDRIAL-RELATED"/>
    <property type="match status" value="1"/>
</dbReference>
<dbReference type="NCBIfam" id="TIGR00325">
    <property type="entry name" value="lpxC"/>
    <property type="match status" value="1"/>
</dbReference>
<evidence type="ECO:0000256" key="17">
    <source>
        <dbReference type="HAMAP-Rule" id="MF_00388"/>
    </source>
</evidence>
<dbReference type="Gene3D" id="3.30.1700.10">
    <property type="entry name" value="lpxc deacetylase, domain 2"/>
    <property type="match status" value="1"/>
</dbReference>
<comment type="similarity">
    <text evidence="16">In the C-terminal section; belongs to the thioester dehydratase family.</text>
</comment>
<dbReference type="EMBL" id="FPJE01000014">
    <property type="protein sequence ID" value="SFW61618.1"/>
    <property type="molecule type" value="Genomic_DNA"/>
</dbReference>
<comment type="subcellular location">
    <subcellularLocation>
        <location evidence="3 18">Cytoplasm</location>
    </subcellularLocation>
</comment>
<evidence type="ECO:0000256" key="7">
    <source>
        <dbReference type="ARBA" id="ARBA00022556"/>
    </source>
</evidence>
<comment type="similarity">
    <text evidence="15">In the N-terminal section; belongs to the LpxC family.</text>
</comment>
<dbReference type="OrthoDB" id="9772788at2"/>
<dbReference type="InterPro" id="IPR029069">
    <property type="entry name" value="HotDog_dom_sf"/>
</dbReference>
<dbReference type="Gene3D" id="3.30.230.20">
    <property type="entry name" value="lpxc deacetylase, domain 1"/>
    <property type="match status" value="1"/>
</dbReference>
<comment type="similarity">
    <text evidence="17">Belongs to the LpxC family.</text>
</comment>
<feature type="binding site" evidence="17">
    <location>
        <position position="269"/>
    </location>
    <ligand>
        <name>Zn(2+)</name>
        <dbReference type="ChEBI" id="CHEBI:29105"/>
    </ligand>
</feature>
<dbReference type="AlphaFoldDB" id="A0A1K1QNV3"/>
<keyword evidence="20" id="KW-1185">Reference proteome</keyword>
<dbReference type="HAMAP" id="MF_00406">
    <property type="entry name" value="FabZ"/>
    <property type="match status" value="1"/>
</dbReference>
<keyword evidence="11 17" id="KW-0443">Lipid metabolism</keyword>
<evidence type="ECO:0000256" key="14">
    <source>
        <dbReference type="ARBA" id="ARBA00025049"/>
    </source>
</evidence>
<dbReference type="SUPFAM" id="SSF54637">
    <property type="entry name" value="Thioesterase/thiol ester dehydrase-isomerase"/>
    <property type="match status" value="1"/>
</dbReference>
<evidence type="ECO:0000256" key="15">
    <source>
        <dbReference type="ARBA" id="ARBA00061221"/>
    </source>
</evidence>
<keyword evidence="5 18" id="KW-0963">Cytoplasm</keyword>
<evidence type="ECO:0000256" key="13">
    <source>
        <dbReference type="ARBA" id="ARBA00024535"/>
    </source>
</evidence>
<dbReference type="UniPathway" id="UPA00359">
    <property type="reaction ID" value="UER00478"/>
</dbReference>
<dbReference type="Pfam" id="PF07977">
    <property type="entry name" value="FabA"/>
    <property type="match status" value="1"/>
</dbReference>
<dbReference type="InterPro" id="IPR013114">
    <property type="entry name" value="FabA_FabZ"/>
</dbReference>
<dbReference type="GO" id="GO:0019171">
    <property type="term" value="F:(3R)-hydroxyacyl-[acyl-carrier-protein] dehydratase activity"/>
    <property type="evidence" value="ECO:0007669"/>
    <property type="project" value="UniProtKB-EC"/>
</dbReference>
<evidence type="ECO:0000256" key="1">
    <source>
        <dbReference type="ARBA" id="ARBA00001947"/>
    </source>
</evidence>
<dbReference type="SUPFAM" id="SSF54211">
    <property type="entry name" value="Ribosomal protein S5 domain 2-like"/>
    <property type="match status" value="2"/>
</dbReference>
<dbReference type="NCBIfam" id="NF000582">
    <property type="entry name" value="PRK00006.1"/>
    <property type="match status" value="1"/>
</dbReference>
<dbReference type="InterPro" id="IPR010084">
    <property type="entry name" value="FabZ"/>
</dbReference>
<feature type="active site" description="Proton donor" evidence="17">
    <location>
        <position position="292"/>
    </location>
</feature>
<dbReference type="Gene3D" id="3.10.129.10">
    <property type="entry name" value="Hotdog Thioesterase"/>
    <property type="match status" value="1"/>
</dbReference>
<evidence type="ECO:0000256" key="8">
    <source>
        <dbReference type="ARBA" id="ARBA00022723"/>
    </source>
</evidence>
<keyword evidence="7 17" id="KW-0441">Lipid A biosynthesis</keyword>
<keyword evidence="9 17" id="KW-0378">Hydrolase</keyword>
<accession>A0A1K1QNV3</accession>
<evidence type="ECO:0000256" key="2">
    <source>
        <dbReference type="ARBA" id="ARBA00002923"/>
    </source>
</evidence>
<comment type="catalytic activity">
    <reaction evidence="13 17">
        <text>a UDP-3-O-[(3R)-3-hydroxyacyl]-N-acetyl-alpha-D-glucosamine + H2O = a UDP-3-O-[(3R)-3-hydroxyacyl]-alpha-D-glucosamine + acetate</text>
        <dbReference type="Rhea" id="RHEA:67816"/>
        <dbReference type="ChEBI" id="CHEBI:15377"/>
        <dbReference type="ChEBI" id="CHEBI:30089"/>
        <dbReference type="ChEBI" id="CHEBI:137740"/>
        <dbReference type="ChEBI" id="CHEBI:173225"/>
        <dbReference type="EC" id="3.5.1.108"/>
    </reaction>
</comment>
<feature type="active site" evidence="18">
    <location>
        <position position="370"/>
    </location>
</feature>
<dbReference type="GO" id="GO:0006633">
    <property type="term" value="P:fatty acid biosynthetic process"/>
    <property type="evidence" value="ECO:0007669"/>
    <property type="project" value="UniProtKB-UniRule"/>
</dbReference>
<keyword evidence="12 18" id="KW-0456">Lyase</keyword>
<dbReference type="Pfam" id="PF03331">
    <property type="entry name" value="LpxC"/>
    <property type="match status" value="2"/>
</dbReference>
<dbReference type="GO" id="GO:0005737">
    <property type="term" value="C:cytoplasm"/>
    <property type="evidence" value="ECO:0007669"/>
    <property type="project" value="UniProtKB-SubCell"/>
</dbReference>
<comment type="similarity">
    <text evidence="18">Belongs to the thioester dehydratase family. FabZ subfamily.</text>
</comment>
<keyword evidence="8 17" id="KW-0479">Metal-binding</keyword>
<evidence type="ECO:0000256" key="12">
    <source>
        <dbReference type="ARBA" id="ARBA00023239"/>
    </source>
</evidence>
<dbReference type="RefSeq" id="WP_072317943.1">
    <property type="nucleotide sequence ID" value="NZ_FPJE01000014.1"/>
</dbReference>
<dbReference type="InterPro" id="IPR011334">
    <property type="entry name" value="UDP-acyl_GlcNac_deAcase_C"/>
</dbReference>
<dbReference type="GO" id="GO:0016020">
    <property type="term" value="C:membrane"/>
    <property type="evidence" value="ECO:0007669"/>
    <property type="project" value="GOC"/>
</dbReference>
<evidence type="ECO:0000256" key="5">
    <source>
        <dbReference type="ARBA" id="ARBA00022490"/>
    </source>
</evidence>
<comment type="cofactor">
    <cofactor evidence="1 17">
        <name>Zn(2+)</name>
        <dbReference type="ChEBI" id="CHEBI:29105"/>
    </cofactor>
</comment>
<comment type="function">
    <text evidence="14 18">Involved in unsaturated fatty acids biosynthesis. Catalyzes the dehydration of short chain beta-hydroxyacyl-ACPs and long chain saturated and unsaturated beta-hydroxyacyl-ACPs.</text>
</comment>
<feature type="binding site" evidence="17">
    <location>
        <position position="265"/>
    </location>
    <ligand>
        <name>Zn(2+)</name>
        <dbReference type="ChEBI" id="CHEBI:29105"/>
    </ligand>
</feature>
<dbReference type="InterPro" id="IPR015870">
    <property type="entry name" value="UDP-acyl_N-AcGlcN_deAcase_N"/>
</dbReference>
<dbReference type="NCBIfam" id="NF009667">
    <property type="entry name" value="PRK13188.1"/>
    <property type="match status" value="1"/>
</dbReference>
<comment type="function">
    <text evidence="2 17">Catalyzes the hydrolysis of UDP-3-O-myristoyl-N-acetylglucosamine to form UDP-3-O-myristoylglucosamine and acetate, the committed step in lipid A biosynthesis.</text>
</comment>
<evidence type="ECO:0000256" key="10">
    <source>
        <dbReference type="ARBA" id="ARBA00022833"/>
    </source>
</evidence>
<organism evidence="19 20">
    <name type="scientific">Sinomicrobium oceani</name>
    <dbReference type="NCBI Taxonomy" id="1150368"/>
    <lineage>
        <taxon>Bacteria</taxon>
        <taxon>Pseudomonadati</taxon>
        <taxon>Bacteroidota</taxon>
        <taxon>Flavobacteriia</taxon>
        <taxon>Flavobacteriales</taxon>
        <taxon>Flavobacteriaceae</taxon>
        <taxon>Sinomicrobium</taxon>
    </lineage>
</organism>
<dbReference type="FunFam" id="3.10.129.10:FF:000001">
    <property type="entry name" value="3-hydroxyacyl-[acyl-carrier-protein] dehydratase FabZ"/>
    <property type="match status" value="1"/>
</dbReference>
<evidence type="ECO:0000256" key="6">
    <source>
        <dbReference type="ARBA" id="ARBA00022516"/>
    </source>
</evidence>
<evidence type="ECO:0000256" key="9">
    <source>
        <dbReference type="ARBA" id="ARBA00022801"/>
    </source>
</evidence>
<dbReference type="GO" id="GO:0009245">
    <property type="term" value="P:lipid A biosynthetic process"/>
    <property type="evidence" value="ECO:0007669"/>
    <property type="project" value="UniProtKB-UniRule"/>
</dbReference>
<dbReference type="InterPro" id="IPR020568">
    <property type="entry name" value="Ribosomal_Su5_D2-typ_SF"/>
</dbReference>
<evidence type="ECO:0000313" key="20">
    <source>
        <dbReference type="Proteomes" id="UP000182248"/>
    </source>
</evidence>
<dbReference type="HAMAP" id="MF_00388">
    <property type="entry name" value="LpxC"/>
    <property type="match status" value="1"/>
</dbReference>
<dbReference type="PANTHER" id="PTHR33694:SF1">
    <property type="entry name" value="UDP-3-O-ACYL-N-ACETYLGLUCOSAMINE DEACETYLASE 1, MITOCHONDRIAL-RELATED"/>
    <property type="match status" value="1"/>
</dbReference>
<dbReference type="GO" id="GO:0046872">
    <property type="term" value="F:metal ion binding"/>
    <property type="evidence" value="ECO:0007669"/>
    <property type="project" value="UniProtKB-KW"/>
</dbReference>
<comment type="pathway">
    <text evidence="4 17">Glycolipid biosynthesis; lipid IV(A) biosynthesis; lipid IV(A) from (3R)-3-hydroxytetradecanoyl-[acyl-carrier-protein] and UDP-N-acetyl-alpha-D-glucosamine: step 2/6.</text>
</comment>
<keyword evidence="10 17" id="KW-0862">Zinc</keyword>
<evidence type="ECO:0000256" key="3">
    <source>
        <dbReference type="ARBA" id="ARBA00004496"/>
    </source>
</evidence>
<comment type="catalytic activity">
    <reaction evidence="18">
        <text>a (3R)-hydroxyacyl-[ACP] = a (2E)-enoyl-[ACP] + H2O</text>
        <dbReference type="Rhea" id="RHEA:13097"/>
        <dbReference type="Rhea" id="RHEA-COMP:9925"/>
        <dbReference type="Rhea" id="RHEA-COMP:9945"/>
        <dbReference type="ChEBI" id="CHEBI:15377"/>
        <dbReference type="ChEBI" id="CHEBI:78784"/>
        <dbReference type="ChEBI" id="CHEBI:78827"/>
        <dbReference type="EC" id="4.2.1.59"/>
    </reaction>
</comment>
<dbReference type="NCBIfam" id="TIGR01750">
    <property type="entry name" value="fabZ"/>
    <property type="match status" value="1"/>
</dbReference>
<name>A0A1K1QNV3_9FLAO</name>
<proteinExistence type="inferred from homology"/>
<dbReference type="EC" id="4.2.1.59" evidence="18"/>
<feature type="binding site" evidence="17">
    <location>
        <position position="83"/>
    </location>
    <ligand>
        <name>Zn(2+)</name>
        <dbReference type="ChEBI" id="CHEBI:29105"/>
    </ligand>
</feature>
<dbReference type="STRING" id="1150368.SAMN02927921_02736"/>
<reference evidence="19 20" key="1">
    <citation type="submission" date="2016-11" db="EMBL/GenBank/DDBJ databases">
        <authorList>
            <person name="Jaros S."/>
            <person name="Januszkiewicz K."/>
            <person name="Wedrychowicz H."/>
        </authorList>
    </citation>
    <scope>NUCLEOTIDE SEQUENCE [LARGE SCALE GENOMIC DNA]</scope>
    <source>
        <strain evidence="19 20">CGMCC 1.12145</strain>
    </source>
</reference>
<dbReference type="InterPro" id="IPR004463">
    <property type="entry name" value="UDP-acyl_GlcNac_deAcase"/>
</dbReference>
<evidence type="ECO:0000256" key="4">
    <source>
        <dbReference type="ARBA" id="ARBA00005002"/>
    </source>
</evidence>
<keyword evidence="6 17" id="KW-0444">Lipid biosynthesis</keyword>
<evidence type="ECO:0000256" key="16">
    <source>
        <dbReference type="ARBA" id="ARBA00061355"/>
    </source>
</evidence>
<dbReference type="Proteomes" id="UP000182248">
    <property type="component" value="Unassembled WGS sequence"/>
</dbReference>